<dbReference type="AlphaFoldDB" id="A0A420XN16"/>
<dbReference type="OrthoDB" id="4380938at2"/>
<dbReference type="InParanoid" id="A0A420XN16"/>
<dbReference type="InterPro" id="IPR036689">
    <property type="entry name" value="ESAT-6-like_sf"/>
</dbReference>
<reference evidence="2 3" key="1">
    <citation type="submission" date="2018-10" db="EMBL/GenBank/DDBJ databases">
        <title>Genomic Encyclopedia of Archaeal and Bacterial Type Strains, Phase II (KMG-II): from individual species to whole genera.</title>
        <authorList>
            <person name="Goeker M."/>
        </authorList>
    </citation>
    <scope>NUCLEOTIDE SEQUENCE [LARGE SCALE GENOMIC DNA]</scope>
    <source>
        <strain evidence="2 3">RP-AC37</strain>
    </source>
</reference>
<accession>A0A420XN16</accession>
<dbReference type="SUPFAM" id="SSF140453">
    <property type="entry name" value="EsxAB dimer-like"/>
    <property type="match status" value="1"/>
</dbReference>
<feature type="domain" description="Putative T7SS secretion signal" evidence="1">
    <location>
        <begin position="8"/>
        <end position="167"/>
    </location>
</feature>
<protein>
    <recommendedName>
        <fullName evidence="1">Putative T7SS secretion signal domain-containing protein</fullName>
    </recommendedName>
</protein>
<dbReference type="Pfam" id="PF21725">
    <property type="entry name" value="T7SS_signal"/>
    <property type="match status" value="1"/>
</dbReference>
<sequence>MSGPDFSVPGDPGALRGYAQELRGAGTAMGDTAAAVRKASTGPWEGAAEQAWRATQQRIATAWEDASSAMSKASTAVDHYADALESAQKKAATALSSYNDAVADTNKAVNDYNSAVSAGTQTGPFTDPGEGKRTAALSSLSSARDAVEQAGANAATAVRAAAEVAPTSAVMQVPSSPFGNDAVTNGDGAKAGGPVPDLPTDPAALKRLLDLARSSGMSPADYSGLLRQYWAAVAAQKAGIDLEAWDPTKGASGNPDAILAVYRYYGNLFLQHPELQWAGMANLIGPSFAGGFLDLDMVQNLARELQKRIDKLPGPVRDALPEELKQMAALANAGGDEVAFYENTFLAMQKKIFFDQGGMHEAYLDGGMDAIKELQDAGITDRATTNAWQQIHDGAATGNTALLDAGNTTLLSREQNIIIPDQYDAMRNHPVTGQAFTYLLTMVGAPSIPGAHTPAEVSPLSVSAKVPVIDIPFVGHADATVTLDTPLPDFNISSKDPRWDMIINDTLPAYTTLLREHPQEVRDLVASDVGTRVDQQRLASQWDDILRRFFTDWHLHGGFDVTIG</sequence>
<keyword evidence="3" id="KW-1185">Reference proteome</keyword>
<organism evidence="2 3">
    <name type="scientific">Motilibacter peucedani</name>
    <dbReference type="NCBI Taxonomy" id="598650"/>
    <lineage>
        <taxon>Bacteria</taxon>
        <taxon>Bacillati</taxon>
        <taxon>Actinomycetota</taxon>
        <taxon>Actinomycetes</taxon>
        <taxon>Motilibacterales</taxon>
        <taxon>Motilibacteraceae</taxon>
        <taxon>Motilibacter</taxon>
    </lineage>
</organism>
<evidence type="ECO:0000313" key="2">
    <source>
        <dbReference type="EMBL" id="RKS72671.1"/>
    </source>
</evidence>
<dbReference type="EMBL" id="RBWV01000013">
    <property type="protein sequence ID" value="RKS72671.1"/>
    <property type="molecule type" value="Genomic_DNA"/>
</dbReference>
<evidence type="ECO:0000259" key="1">
    <source>
        <dbReference type="Pfam" id="PF21725"/>
    </source>
</evidence>
<dbReference type="InterPro" id="IPR049082">
    <property type="entry name" value="T7SS_signal"/>
</dbReference>
<dbReference type="Proteomes" id="UP000281955">
    <property type="component" value="Unassembled WGS sequence"/>
</dbReference>
<dbReference type="RefSeq" id="WP_121194179.1">
    <property type="nucleotide sequence ID" value="NZ_RBWV01000013.1"/>
</dbReference>
<name>A0A420XN16_9ACTN</name>
<evidence type="ECO:0000313" key="3">
    <source>
        <dbReference type="Proteomes" id="UP000281955"/>
    </source>
</evidence>
<comment type="caution">
    <text evidence="2">The sequence shown here is derived from an EMBL/GenBank/DDBJ whole genome shotgun (WGS) entry which is preliminary data.</text>
</comment>
<proteinExistence type="predicted"/>
<gene>
    <name evidence="2" type="ORF">CLV35_2919</name>
</gene>